<keyword evidence="2" id="KW-1185">Reference proteome</keyword>
<organism evidence="1 2">
    <name type="scientific">Rhamnusium bicolor</name>
    <dbReference type="NCBI Taxonomy" id="1586634"/>
    <lineage>
        <taxon>Eukaryota</taxon>
        <taxon>Metazoa</taxon>
        <taxon>Ecdysozoa</taxon>
        <taxon>Arthropoda</taxon>
        <taxon>Hexapoda</taxon>
        <taxon>Insecta</taxon>
        <taxon>Pterygota</taxon>
        <taxon>Neoptera</taxon>
        <taxon>Endopterygota</taxon>
        <taxon>Coleoptera</taxon>
        <taxon>Polyphaga</taxon>
        <taxon>Cucujiformia</taxon>
        <taxon>Chrysomeloidea</taxon>
        <taxon>Cerambycidae</taxon>
        <taxon>Lepturinae</taxon>
        <taxon>Rhagiini</taxon>
        <taxon>Rhamnusium</taxon>
    </lineage>
</organism>
<dbReference type="EMBL" id="JANEYF010000664">
    <property type="protein sequence ID" value="KAJ8968682.1"/>
    <property type="molecule type" value="Genomic_DNA"/>
</dbReference>
<name>A0AAV8ZR21_9CUCU</name>
<proteinExistence type="predicted"/>
<comment type="caution">
    <text evidence="1">The sequence shown here is derived from an EMBL/GenBank/DDBJ whole genome shotgun (WGS) entry which is preliminary data.</text>
</comment>
<reference evidence="1" key="1">
    <citation type="journal article" date="2023" name="Insect Mol. Biol.">
        <title>Genome sequencing provides insights into the evolution of gene families encoding plant cell wall-degrading enzymes in longhorned beetles.</title>
        <authorList>
            <person name="Shin N.R."/>
            <person name="Okamura Y."/>
            <person name="Kirsch R."/>
            <person name="Pauchet Y."/>
        </authorList>
    </citation>
    <scope>NUCLEOTIDE SEQUENCE</scope>
    <source>
        <strain evidence="1">RBIC_L_NR</strain>
    </source>
</reference>
<dbReference type="Proteomes" id="UP001162156">
    <property type="component" value="Unassembled WGS sequence"/>
</dbReference>
<gene>
    <name evidence="1" type="ORF">NQ314_002173</name>
</gene>
<protein>
    <submittedName>
        <fullName evidence="1">Uncharacterized protein</fullName>
    </submittedName>
</protein>
<accession>A0AAV8ZR21</accession>
<evidence type="ECO:0000313" key="2">
    <source>
        <dbReference type="Proteomes" id="UP001162156"/>
    </source>
</evidence>
<dbReference type="AlphaFoldDB" id="A0AAV8ZR21"/>
<sequence>MYVYCKALHKVNKSERSGAGTDEIYKPSLWYFKLLFLLNDQETPRETISNIEDNDSFIS</sequence>
<evidence type="ECO:0000313" key="1">
    <source>
        <dbReference type="EMBL" id="KAJ8968682.1"/>
    </source>
</evidence>